<dbReference type="InterPro" id="IPR036052">
    <property type="entry name" value="TrpB-like_PALP_sf"/>
</dbReference>
<dbReference type="GO" id="GO:0006535">
    <property type="term" value="P:cysteine biosynthetic process from serine"/>
    <property type="evidence" value="ECO:0007669"/>
    <property type="project" value="InterPro"/>
</dbReference>
<dbReference type="KEGG" id="mmag:MMAD_31850"/>
<dbReference type="GO" id="GO:0016765">
    <property type="term" value="F:transferase activity, transferring alkyl or aryl (other than methyl) groups"/>
    <property type="evidence" value="ECO:0007669"/>
    <property type="project" value="UniProtKB-ARBA"/>
</dbReference>
<dbReference type="CDD" id="cd01561">
    <property type="entry name" value="CBS_like"/>
    <property type="match status" value="1"/>
</dbReference>
<keyword evidence="6" id="KW-1185">Reference proteome</keyword>
<dbReference type="InterPro" id="IPR050214">
    <property type="entry name" value="Cys_Synth/Cystath_Beta-Synth"/>
</dbReference>
<evidence type="ECO:0000256" key="1">
    <source>
        <dbReference type="ARBA" id="ARBA00001933"/>
    </source>
</evidence>
<gene>
    <name evidence="5" type="ORF">MMAD_31850</name>
</gene>
<accession>A0A7I7XI77</accession>
<dbReference type="Gene3D" id="3.40.50.1100">
    <property type="match status" value="2"/>
</dbReference>
<dbReference type="Pfam" id="PF00291">
    <property type="entry name" value="PALP"/>
    <property type="match status" value="1"/>
</dbReference>
<keyword evidence="3" id="KW-0663">Pyridoxal phosphate</keyword>
<dbReference type="PROSITE" id="PS00901">
    <property type="entry name" value="CYS_SYNTHASE"/>
    <property type="match status" value="1"/>
</dbReference>
<dbReference type="AlphaFoldDB" id="A0A7I7XI77"/>
<comment type="similarity">
    <text evidence="2">Belongs to the cysteine synthase/cystathionine beta-synthase family.</text>
</comment>
<sequence>MIHDDVLSLIGETPIVRLRRLKVENRSEILVKLEAYNPGRSIKDRSALFMVEQAERDGRLLPGGTIIESTSGNLGKALALIGAVRGYRVVLVVDPKVPRSVLQFAAGLGATLDFVTIPDQHGGYQGPRIERVKALCAEDPSLFWPDQYNNPDNPRAHASVTATEILADLDFVDALVATVSTGGHVTGLSRTLKQHLPQLVTVAVDAIGSSTFGHPFSTYKMRGIGLAWKPNNLDHSLIDRFHPIADHEGIATSRVLVRHEGIYVGESSGAAIFAALHYAHHHPGHRVLVVAADDGVNYLGESFDTDWLRRHGLGQVLDDSALCDPSGLVRAAITPTHQPMLFETSASTISRTNFAP</sequence>
<name>A0A7I7XI77_9MYCO</name>
<dbReference type="FunFam" id="3.40.50.1100:FF:000118">
    <property type="entry name" value="Related to CYS4-cystathionine beta-synthase"/>
    <property type="match status" value="1"/>
</dbReference>
<dbReference type="EMBL" id="AP022610">
    <property type="protein sequence ID" value="BBZ28890.1"/>
    <property type="molecule type" value="Genomic_DNA"/>
</dbReference>
<dbReference type="Proteomes" id="UP000466517">
    <property type="component" value="Chromosome"/>
</dbReference>
<dbReference type="RefSeq" id="WP_163738998.1">
    <property type="nucleotide sequence ID" value="NZ_AP022610.1"/>
</dbReference>
<dbReference type="InterPro" id="IPR001216">
    <property type="entry name" value="P-phosphate_BS"/>
</dbReference>
<organism evidence="5 6">
    <name type="scientific">Mycolicibacterium madagascariense</name>
    <dbReference type="NCBI Taxonomy" id="212765"/>
    <lineage>
        <taxon>Bacteria</taxon>
        <taxon>Bacillati</taxon>
        <taxon>Actinomycetota</taxon>
        <taxon>Actinomycetes</taxon>
        <taxon>Mycobacteriales</taxon>
        <taxon>Mycobacteriaceae</taxon>
        <taxon>Mycolicibacterium</taxon>
    </lineage>
</organism>
<dbReference type="InterPro" id="IPR001926">
    <property type="entry name" value="TrpB-like_PALP"/>
</dbReference>
<dbReference type="PANTHER" id="PTHR10314">
    <property type="entry name" value="CYSTATHIONINE BETA-SYNTHASE"/>
    <property type="match status" value="1"/>
</dbReference>
<evidence type="ECO:0000256" key="2">
    <source>
        <dbReference type="ARBA" id="ARBA00007103"/>
    </source>
</evidence>
<dbReference type="SUPFAM" id="SSF53686">
    <property type="entry name" value="Tryptophan synthase beta subunit-like PLP-dependent enzymes"/>
    <property type="match status" value="1"/>
</dbReference>
<proteinExistence type="inferred from homology"/>
<reference evidence="5 6" key="1">
    <citation type="journal article" date="2019" name="Emerg. Microbes Infect.">
        <title>Comprehensive subspecies identification of 175 nontuberculous mycobacteria species based on 7547 genomic profiles.</title>
        <authorList>
            <person name="Matsumoto Y."/>
            <person name="Kinjo T."/>
            <person name="Motooka D."/>
            <person name="Nabeya D."/>
            <person name="Jung N."/>
            <person name="Uechi K."/>
            <person name="Horii T."/>
            <person name="Iida T."/>
            <person name="Fujita J."/>
            <person name="Nakamura S."/>
        </authorList>
    </citation>
    <scope>NUCLEOTIDE SEQUENCE [LARGE SCALE GENOMIC DNA]</scope>
    <source>
        <strain evidence="5 6">JCM 13574</strain>
    </source>
</reference>
<evidence type="ECO:0000256" key="3">
    <source>
        <dbReference type="ARBA" id="ARBA00022898"/>
    </source>
</evidence>
<evidence type="ECO:0000313" key="6">
    <source>
        <dbReference type="Proteomes" id="UP000466517"/>
    </source>
</evidence>
<evidence type="ECO:0000259" key="4">
    <source>
        <dbReference type="Pfam" id="PF00291"/>
    </source>
</evidence>
<protein>
    <submittedName>
        <fullName evidence="5">Cysteine synthase</fullName>
    </submittedName>
</protein>
<evidence type="ECO:0000313" key="5">
    <source>
        <dbReference type="EMBL" id="BBZ28890.1"/>
    </source>
</evidence>
<feature type="domain" description="Tryptophan synthase beta chain-like PALP" evidence="4">
    <location>
        <begin position="8"/>
        <end position="292"/>
    </location>
</feature>
<comment type="cofactor">
    <cofactor evidence="1">
        <name>pyridoxal 5'-phosphate</name>
        <dbReference type="ChEBI" id="CHEBI:597326"/>
    </cofactor>
</comment>